<name>A0ABU5Q9M2_9BACT</name>
<comment type="caution">
    <text evidence="2">The sequence shown here is derived from an EMBL/GenBank/DDBJ whole genome shotgun (WGS) entry which is preliminary data.</text>
</comment>
<keyword evidence="2" id="KW-0328">Glycosyltransferase</keyword>
<organism evidence="2 3">
    <name type="scientific">Arcicella rigui</name>
    <dbReference type="NCBI Taxonomy" id="797020"/>
    <lineage>
        <taxon>Bacteria</taxon>
        <taxon>Pseudomonadati</taxon>
        <taxon>Bacteroidota</taxon>
        <taxon>Cytophagia</taxon>
        <taxon>Cytophagales</taxon>
        <taxon>Flectobacillaceae</taxon>
        <taxon>Arcicella</taxon>
    </lineage>
</organism>
<dbReference type="InterPro" id="IPR001296">
    <property type="entry name" value="Glyco_trans_1"/>
</dbReference>
<dbReference type="PANTHER" id="PTHR45947">
    <property type="entry name" value="SULFOQUINOVOSYL TRANSFERASE SQD2"/>
    <property type="match status" value="1"/>
</dbReference>
<evidence type="ECO:0000313" key="2">
    <source>
        <dbReference type="EMBL" id="MEA5139282.1"/>
    </source>
</evidence>
<gene>
    <name evidence="2" type="ORF">VB248_09055</name>
</gene>
<feature type="domain" description="Glycosyl transferase family 1" evidence="1">
    <location>
        <begin position="192"/>
        <end position="341"/>
    </location>
</feature>
<dbReference type="Gene3D" id="3.40.50.2000">
    <property type="entry name" value="Glycogen Phosphorylase B"/>
    <property type="match status" value="2"/>
</dbReference>
<dbReference type="EC" id="2.4.-.-" evidence="2"/>
<dbReference type="PANTHER" id="PTHR45947:SF3">
    <property type="entry name" value="SULFOQUINOVOSYL TRANSFERASE SQD2"/>
    <property type="match status" value="1"/>
</dbReference>
<reference evidence="2 3" key="1">
    <citation type="submission" date="2023-12" db="EMBL/GenBank/DDBJ databases">
        <title>Novel species of the genus Arcicella isolated from rivers.</title>
        <authorList>
            <person name="Lu H."/>
        </authorList>
    </citation>
    <scope>NUCLEOTIDE SEQUENCE [LARGE SCALE GENOMIC DNA]</scope>
    <source>
        <strain evidence="2 3">KCTC 23307</strain>
    </source>
</reference>
<dbReference type="SUPFAM" id="SSF53756">
    <property type="entry name" value="UDP-Glycosyltransferase/glycogen phosphorylase"/>
    <property type="match status" value="1"/>
</dbReference>
<dbReference type="InterPro" id="IPR050194">
    <property type="entry name" value="Glycosyltransferase_grp1"/>
</dbReference>
<dbReference type="GO" id="GO:0016757">
    <property type="term" value="F:glycosyltransferase activity"/>
    <property type="evidence" value="ECO:0007669"/>
    <property type="project" value="UniProtKB-KW"/>
</dbReference>
<proteinExistence type="predicted"/>
<dbReference type="Proteomes" id="UP001302949">
    <property type="component" value="Unassembled WGS sequence"/>
</dbReference>
<dbReference type="Pfam" id="PF00534">
    <property type="entry name" value="Glycos_transf_1"/>
    <property type="match status" value="1"/>
</dbReference>
<dbReference type="RefSeq" id="WP_323296444.1">
    <property type="nucleotide sequence ID" value="NZ_JAYFUM010000009.1"/>
</dbReference>
<protein>
    <submittedName>
        <fullName evidence="2">Glycosyltransferase</fullName>
        <ecNumber evidence="2">2.4.-.-</ecNumber>
    </submittedName>
</protein>
<dbReference type="EMBL" id="JAYFUM010000009">
    <property type="protein sequence ID" value="MEA5139282.1"/>
    <property type="molecule type" value="Genomic_DNA"/>
</dbReference>
<keyword evidence="3" id="KW-1185">Reference proteome</keyword>
<accession>A0ABU5Q9M2</accession>
<evidence type="ECO:0000259" key="1">
    <source>
        <dbReference type="Pfam" id="PF00534"/>
    </source>
</evidence>
<keyword evidence="2" id="KW-0808">Transferase</keyword>
<evidence type="ECO:0000313" key="3">
    <source>
        <dbReference type="Proteomes" id="UP001302949"/>
    </source>
</evidence>
<sequence>MRISLVVDWLDLYGGAEKVIASFSSNFDFEEVLCMVDVMSENDKNKLFSKKYTIKTSSLQIFGKKFRFLFPLFPYFVRQLNVDAKTDLILSSSHTAAKGVKKSTDSQLHICYLQQRNLMYVWEDYERKLFFKRFSKVLSPVLNLIKNFDFRLAQGPDVYIANSKFVQQWVKERYKRDTYLIYPPVDVEKFTLVEEKEDYYVTVGRFAVKKRFDLIIEAFNQTGKRLIVIGDGELMPSLKAIAKENIEFTGFLASEEVSLIIGKARGFVFAALEDFGIAPVEAQACGTPVICYGQGGPAESVIHQETGYLFSEQSVDSIVEAVNQFETLKFDYAKIRKNAERFSSIRFDLEIKSLVTKLYDNQFSLEKHPKRYEQK</sequence>